<dbReference type="OrthoDB" id="7585039at2"/>
<evidence type="ECO:0000313" key="2">
    <source>
        <dbReference type="EMBL" id="SKC11585.1"/>
    </source>
</evidence>
<proteinExistence type="predicted"/>
<name>A0A1T5GT44_9SPHN</name>
<organism evidence="2 3">
    <name type="scientific">Rhizorhabdus histidinilytica</name>
    <dbReference type="NCBI Taxonomy" id="439228"/>
    <lineage>
        <taxon>Bacteria</taxon>
        <taxon>Pseudomonadati</taxon>
        <taxon>Pseudomonadota</taxon>
        <taxon>Alphaproteobacteria</taxon>
        <taxon>Sphingomonadales</taxon>
        <taxon>Sphingomonadaceae</taxon>
        <taxon>Rhizorhabdus</taxon>
    </lineage>
</organism>
<accession>A0A1T5GT44</accession>
<feature type="domain" description="SnoaL-like" evidence="1">
    <location>
        <begin position="8"/>
        <end position="129"/>
    </location>
</feature>
<dbReference type="AlphaFoldDB" id="A0A1T5GT44"/>
<dbReference type="SUPFAM" id="SSF54427">
    <property type="entry name" value="NTF2-like"/>
    <property type="match status" value="1"/>
</dbReference>
<keyword evidence="3" id="KW-1185">Reference proteome</keyword>
<dbReference type="Pfam" id="PF13577">
    <property type="entry name" value="SnoaL_4"/>
    <property type="match status" value="1"/>
</dbReference>
<dbReference type="EMBL" id="FUYM01000019">
    <property type="protein sequence ID" value="SKC11585.1"/>
    <property type="molecule type" value="Genomic_DNA"/>
</dbReference>
<dbReference type="RefSeq" id="WP_079650882.1">
    <property type="nucleotide sequence ID" value="NZ_FUYM01000019.1"/>
</dbReference>
<evidence type="ECO:0000313" key="3">
    <source>
        <dbReference type="Proteomes" id="UP000189818"/>
    </source>
</evidence>
<dbReference type="STRING" id="439228.SAMN06295920_11924"/>
<dbReference type="InterPro" id="IPR032710">
    <property type="entry name" value="NTF2-like_dom_sf"/>
</dbReference>
<dbReference type="Proteomes" id="UP000189818">
    <property type="component" value="Unassembled WGS sequence"/>
</dbReference>
<gene>
    <name evidence="2" type="ORF">SAMN06295920_11924</name>
</gene>
<dbReference type="Gene3D" id="3.10.450.50">
    <property type="match status" value="1"/>
</dbReference>
<evidence type="ECO:0000259" key="1">
    <source>
        <dbReference type="Pfam" id="PF13577"/>
    </source>
</evidence>
<protein>
    <submittedName>
        <fullName evidence="2">SnoaL-like domain-containing protein</fullName>
    </submittedName>
</protein>
<dbReference type="InterPro" id="IPR037401">
    <property type="entry name" value="SnoaL-like"/>
</dbReference>
<sequence>MQDALSDLLHHHKIRLVLERYCRGIDRLDADILNSVYWDDAIDNHGIYVGPARGFADFIIPNLRERWTSTMHTIGQSNIVVEGDRAAAETVFLAHHIRPDGDGIADDVAGGRYSDILECRGGEWRLLDRTVVMDWVYTHAGLASGGIDPTVFVVGERGGGDFGYRAYEKIRERKAER</sequence>
<reference evidence="3" key="1">
    <citation type="submission" date="2017-02" db="EMBL/GenBank/DDBJ databases">
        <authorList>
            <person name="Varghese N."/>
            <person name="Submissions S."/>
        </authorList>
    </citation>
    <scope>NUCLEOTIDE SEQUENCE [LARGE SCALE GENOMIC DNA]</scope>
    <source>
        <strain evidence="3">UM2</strain>
    </source>
</reference>